<keyword evidence="2 3" id="KW-0813">Transport</keyword>
<evidence type="ECO:0000256" key="1">
    <source>
        <dbReference type="ARBA" id="ARBA00006756"/>
    </source>
</evidence>
<comment type="caution">
    <text evidence="5">The sequence shown here is derived from an EMBL/GenBank/DDBJ whole genome shotgun (WGS) entry which is preliminary data.</text>
</comment>
<sequence length="545" mass="61361">MGPQQTFLGEIHLTLPRKPKRRGHEVRQVRGGLAQGNAFLDRTTLDFQSACPREQADENLHATARARIPSYLAMKKTMMMITSDRTVTHRTSKVERAMSDLKLIAESLISSGYSKECGKIYRTTRKSIVDEELYRLGIRSYTPSQINRMDYEALEHQVKKWINAAKVSVRTLFRGERILCDHVFSVSETIKQTCIAYTTTEGAINLFKFPEIVAKSKRFPDKIFLLMNLFEAISELWPEIESIFSYQPLSSIKLQALSSMHKLSDSAQTTLTEFVSSIQKNSSKNLIPGGGIHPLTYSVMNYVTLLAENSGNLSDIIAEDPENAAQSPFPESYFDSPSPTSGVASRLAWIILVLLCKLDSKAELYKDIGLSYLFLANNLQFVVEKVSTTALKLLLGQDWLSNLHKKVRLYAANYESVGWAKVLSSLPGETEESPYKIKEHFRQFNSAFEAAYKKQSSWVVPDPKLRDEIKLSIARKLVPAYREFYDRYLGILSGEKNLEVLVRFSPDNLGNYLSDLFHTTVVVSVSGDSSSSSSSSSPPRLPRCL</sequence>
<dbReference type="InterPro" id="IPR016159">
    <property type="entry name" value="Cullin_repeat-like_dom_sf"/>
</dbReference>
<evidence type="ECO:0000256" key="2">
    <source>
        <dbReference type="ARBA" id="ARBA00022448"/>
    </source>
</evidence>
<keyword evidence="3" id="KW-0653">Protein transport</keyword>
<protein>
    <recommendedName>
        <fullName evidence="3">Exocyst subunit Exo70 family protein</fullName>
    </recommendedName>
</protein>
<dbReference type="Proteomes" id="UP001318860">
    <property type="component" value="Unassembled WGS sequence"/>
</dbReference>
<dbReference type="PANTHER" id="PTHR12542:SF26">
    <property type="entry name" value="EXOCYST SUBUNIT EXO70 FAMILY PROTEIN"/>
    <property type="match status" value="1"/>
</dbReference>
<organism evidence="5 6">
    <name type="scientific">Rehmannia glutinosa</name>
    <name type="common">Chinese foxglove</name>
    <dbReference type="NCBI Taxonomy" id="99300"/>
    <lineage>
        <taxon>Eukaryota</taxon>
        <taxon>Viridiplantae</taxon>
        <taxon>Streptophyta</taxon>
        <taxon>Embryophyta</taxon>
        <taxon>Tracheophyta</taxon>
        <taxon>Spermatophyta</taxon>
        <taxon>Magnoliopsida</taxon>
        <taxon>eudicotyledons</taxon>
        <taxon>Gunneridae</taxon>
        <taxon>Pentapetalae</taxon>
        <taxon>asterids</taxon>
        <taxon>lamiids</taxon>
        <taxon>Lamiales</taxon>
        <taxon>Orobanchaceae</taxon>
        <taxon>Rehmannieae</taxon>
        <taxon>Rehmannia</taxon>
    </lineage>
</organism>
<name>A0ABR0WEU4_REHGL</name>
<evidence type="ECO:0000313" key="5">
    <source>
        <dbReference type="EMBL" id="KAK6145331.1"/>
    </source>
</evidence>
<dbReference type="Gene3D" id="1.20.1280.170">
    <property type="entry name" value="Exocyst complex component Exo70"/>
    <property type="match status" value="1"/>
</dbReference>
<gene>
    <name evidence="5" type="ORF">DH2020_022151</name>
</gene>
<comment type="similarity">
    <text evidence="1 3">Belongs to the EXO70 family.</text>
</comment>
<dbReference type="PANTHER" id="PTHR12542">
    <property type="entry name" value="EXOCYST COMPLEX PROTEIN EXO70"/>
    <property type="match status" value="1"/>
</dbReference>
<accession>A0ABR0WEU4</accession>
<keyword evidence="3" id="KW-0268">Exocytosis</keyword>
<feature type="domain" description="Exocyst complex subunit Exo70 C-terminal" evidence="4">
    <location>
        <begin position="159"/>
        <end position="515"/>
    </location>
</feature>
<keyword evidence="6" id="KW-1185">Reference proteome</keyword>
<dbReference type="Pfam" id="PF03081">
    <property type="entry name" value="Exo70_C"/>
    <property type="match status" value="1"/>
</dbReference>
<dbReference type="EMBL" id="JABTTQ020000012">
    <property type="protein sequence ID" value="KAK6145331.1"/>
    <property type="molecule type" value="Genomic_DNA"/>
</dbReference>
<evidence type="ECO:0000256" key="3">
    <source>
        <dbReference type="RuleBase" id="RU365026"/>
    </source>
</evidence>
<dbReference type="SUPFAM" id="SSF74788">
    <property type="entry name" value="Cullin repeat-like"/>
    <property type="match status" value="1"/>
</dbReference>
<comment type="function">
    <text evidence="3">Component of the exocyst complex.</text>
</comment>
<dbReference type="InterPro" id="IPR004140">
    <property type="entry name" value="Exo70"/>
</dbReference>
<evidence type="ECO:0000313" key="6">
    <source>
        <dbReference type="Proteomes" id="UP001318860"/>
    </source>
</evidence>
<reference evidence="5 6" key="1">
    <citation type="journal article" date="2021" name="Comput. Struct. Biotechnol. J.">
        <title>De novo genome assembly of the potent medicinal plant Rehmannia glutinosa using nanopore technology.</title>
        <authorList>
            <person name="Ma L."/>
            <person name="Dong C."/>
            <person name="Song C."/>
            <person name="Wang X."/>
            <person name="Zheng X."/>
            <person name="Niu Y."/>
            <person name="Chen S."/>
            <person name="Feng W."/>
        </authorList>
    </citation>
    <scope>NUCLEOTIDE SEQUENCE [LARGE SCALE GENOMIC DNA]</scope>
    <source>
        <strain evidence="5">DH-2019</strain>
    </source>
</reference>
<dbReference type="InterPro" id="IPR046364">
    <property type="entry name" value="Exo70_C"/>
</dbReference>
<proteinExistence type="inferred from homology"/>
<evidence type="ECO:0000259" key="4">
    <source>
        <dbReference type="Pfam" id="PF03081"/>
    </source>
</evidence>